<dbReference type="Proteomes" id="UP001596013">
    <property type="component" value="Unassembled WGS sequence"/>
</dbReference>
<name>A0ABW0JI20_9GAMM</name>
<dbReference type="PANTHER" id="PTHR42760">
    <property type="entry name" value="SHORT-CHAIN DEHYDROGENASES/REDUCTASES FAMILY MEMBER"/>
    <property type="match status" value="1"/>
</dbReference>
<evidence type="ECO:0000256" key="1">
    <source>
        <dbReference type="ARBA" id="ARBA00006484"/>
    </source>
</evidence>
<keyword evidence="5" id="KW-1185">Reference proteome</keyword>
<evidence type="ECO:0000313" key="5">
    <source>
        <dbReference type="Proteomes" id="UP001596013"/>
    </source>
</evidence>
<gene>
    <name evidence="4" type="ORF">ACFPME_03495</name>
</gene>
<dbReference type="SMART" id="SM00822">
    <property type="entry name" value="PKS_KR"/>
    <property type="match status" value="1"/>
</dbReference>
<dbReference type="NCBIfam" id="NF005095">
    <property type="entry name" value="PRK06523.1"/>
    <property type="match status" value="1"/>
</dbReference>
<dbReference type="SUPFAM" id="SSF51735">
    <property type="entry name" value="NAD(P)-binding Rossmann-fold domains"/>
    <property type="match status" value="1"/>
</dbReference>
<dbReference type="InterPro" id="IPR020904">
    <property type="entry name" value="Sc_DH/Rdtase_CS"/>
</dbReference>
<comment type="caution">
    <text evidence="4">The sequence shown here is derived from an EMBL/GenBank/DDBJ whole genome shotgun (WGS) entry which is preliminary data.</text>
</comment>
<evidence type="ECO:0000259" key="3">
    <source>
        <dbReference type="SMART" id="SM00822"/>
    </source>
</evidence>
<dbReference type="PANTHER" id="PTHR42760:SF133">
    <property type="entry name" value="3-OXOACYL-[ACYL-CARRIER-PROTEIN] REDUCTASE"/>
    <property type="match status" value="1"/>
</dbReference>
<keyword evidence="2" id="KW-0560">Oxidoreductase</keyword>
<dbReference type="InterPro" id="IPR002347">
    <property type="entry name" value="SDR_fam"/>
</dbReference>
<accession>A0ABW0JI20</accession>
<dbReference type="Pfam" id="PF13561">
    <property type="entry name" value="adh_short_C2"/>
    <property type="match status" value="1"/>
</dbReference>
<organism evidence="4 5">
    <name type="scientific">Rhodanobacter umsongensis</name>
    <dbReference type="NCBI Taxonomy" id="633153"/>
    <lineage>
        <taxon>Bacteria</taxon>
        <taxon>Pseudomonadati</taxon>
        <taxon>Pseudomonadota</taxon>
        <taxon>Gammaproteobacteria</taxon>
        <taxon>Lysobacterales</taxon>
        <taxon>Rhodanobacteraceae</taxon>
        <taxon>Rhodanobacter</taxon>
    </lineage>
</organism>
<protein>
    <submittedName>
        <fullName evidence="4">Oxidoreductase</fullName>
    </submittedName>
</protein>
<dbReference type="CDD" id="cd05233">
    <property type="entry name" value="SDR_c"/>
    <property type="match status" value="1"/>
</dbReference>
<feature type="domain" description="Ketoreductase" evidence="3">
    <location>
        <begin position="43"/>
        <end position="219"/>
    </location>
</feature>
<dbReference type="RefSeq" id="WP_377302057.1">
    <property type="nucleotide sequence ID" value="NZ_JBHSMK010000002.1"/>
</dbReference>
<evidence type="ECO:0000256" key="2">
    <source>
        <dbReference type="ARBA" id="ARBA00023002"/>
    </source>
</evidence>
<dbReference type="PRINTS" id="PR00081">
    <property type="entry name" value="GDHRDH"/>
</dbReference>
<evidence type="ECO:0000313" key="4">
    <source>
        <dbReference type="EMBL" id="MFC5435604.1"/>
    </source>
</evidence>
<proteinExistence type="inferred from homology"/>
<dbReference type="Gene3D" id="3.40.50.720">
    <property type="entry name" value="NAD(P)-binding Rossmann-like Domain"/>
    <property type="match status" value="1"/>
</dbReference>
<comment type="similarity">
    <text evidence="1">Belongs to the short-chain dehydrogenases/reductases (SDR) family.</text>
</comment>
<sequence length="280" mass="29058">MHGDHDTIAIAMQAGSLRHEHRPLTQEHPMSNQSHFPNELAGRRALVTGGTRGIGAAVAQRLLDAGAKVVVAARKPDDDMPAGATFVSGDVATSEGVEAIATQALAALGGLDILVNNAGGARAFLEGSSTIPDEAWHDSFELNLFAAIRLTNAVLPALRASKVAAVVNISSAAATMPFGPFAHYGAAKAALEYYSRTLALEVAPAIRVNVVSPGVIATPGSDEFARTTPGFSTEAWLQLLPLGRIGATEDIAEVVALLVSDRGKFLTGANYRVDGGMTAR</sequence>
<reference evidence="5" key="1">
    <citation type="journal article" date="2019" name="Int. J. Syst. Evol. Microbiol.">
        <title>The Global Catalogue of Microorganisms (GCM) 10K type strain sequencing project: providing services to taxonomists for standard genome sequencing and annotation.</title>
        <authorList>
            <consortium name="The Broad Institute Genomics Platform"/>
            <consortium name="The Broad Institute Genome Sequencing Center for Infectious Disease"/>
            <person name="Wu L."/>
            <person name="Ma J."/>
        </authorList>
    </citation>
    <scope>NUCLEOTIDE SEQUENCE [LARGE SCALE GENOMIC DNA]</scope>
    <source>
        <strain evidence="5">JCM 17130</strain>
    </source>
</reference>
<dbReference type="PROSITE" id="PS00061">
    <property type="entry name" value="ADH_SHORT"/>
    <property type="match status" value="1"/>
</dbReference>
<dbReference type="EMBL" id="JBHSMK010000002">
    <property type="protein sequence ID" value="MFC5435604.1"/>
    <property type="molecule type" value="Genomic_DNA"/>
</dbReference>
<dbReference type="InterPro" id="IPR057326">
    <property type="entry name" value="KR_dom"/>
</dbReference>
<dbReference type="PRINTS" id="PR00080">
    <property type="entry name" value="SDRFAMILY"/>
</dbReference>
<dbReference type="InterPro" id="IPR036291">
    <property type="entry name" value="NAD(P)-bd_dom_sf"/>
</dbReference>